<organism evidence="1 2">
    <name type="scientific">Helcobacillus massiliensis</name>
    <dbReference type="NCBI Taxonomy" id="521392"/>
    <lineage>
        <taxon>Bacteria</taxon>
        <taxon>Bacillati</taxon>
        <taxon>Actinomycetota</taxon>
        <taxon>Actinomycetes</taxon>
        <taxon>Micrococcales</taxon>
        <taxon>Dermabacteraceae</taxon>
        <taxon>Helcobacillus</taxon>
    </lineage>
</organism>
<comment type="caution">
    <text evidence="1">The sequence shown here is derived from an EMBL/GenBank/DDBJ whole genome shotgun (WGS) entry which is preliminary data.</text>
</comment>
<reference evidence="1 2" key="1">
    <citation type="submission" date="2020-08" db="EMBL/GenBank/DDBJ databases">
        <title>Sequencing the genomes of 1000 actinobacteria strains.</title>
        <authorList>
            <person name="Klenk H.-P."/>
        </authorList>
    </citation>
    <scope>NUCLEOTIDE SEQUENCE [LARGE SCALE GENOMIC DNA]</scope>
    <source>
        <strain evidence="1 2">DSM 23040</strain>
    </source>
</reference>
<evidence type="ECO:0000313" key="1">
    <source>
        <dbReference type="EMBL" id="MBB3023108.1"/>
    </source>
</evidence>
<dbReference type="Proteomes" id="UP000568050">
    <property type="component" value="Unassembled WGS sequence"/>
</dbReference>
<proteinExistence type="predicted"/>
<evidence type="ECO:0000313" key="2">
    <source>
        <dbReference type="Proteomes" id="UP000568050"/>
    </source>
</evidence>
<gene>
    <name evidence="1" type="ORF">FHX50_001393</name>
</gene>
<name>A0A839QTZ0_9MICO</name>
<dbReference type="AlphaFoldDB" id="A0A839QTZ0"/>
<dbReference type="EMBL" id="JACHWP010000003">
    <property type="protein sequence ID" value="MBB3023108.1"/>
    <property type="molecule type" value="Genomic_DNA"/>
</dbReference>
<protein>
    <submittedName>
        <fullName evidence="1">Uncharacterized protein</fullName>
    </submittedName>
</protein>
<keyword evidence="2" id="KW-1185">Reference proteome</keyword>
<feature type="non-terminal residue" evidence="1">
    <location>
        <position position="34"/>
    </location>
</feature>
<accession>A0A839QTZ0</accession>
<sequence>MPYHRGMRRLLHLMVLFTAVLLVGPAAAAVGAAP</sequence>